<dbReference type="InterPro" id="IPR029063">
    <property type="entry name" value="SAM-dependent_MTases_sf"/>
</dbReference>
<dbReference type="EMBL" id="JAZDWU010000002">
    <property type="protein sequence ID" value="KAL0009945.1"/>
    <property type="molecule type" value="Genomic_DNA"/>
</dbReference>
<dbReference type="GO" id="GO:0032259">
    <property type="term" value="P:methylation"/>
    <property type="evidence" value="ECO:0007669"/>
    <property type="project" value="UniProtKB-KW"/>
</dbReference>
<evidence type="ECO:0000259" key="4">
    <source>
        <dbReference type="Pfam" id="PF00891"/>
    </source>
</evidence>
<gene>
    <name evidence="5" type="ORF">SO802_005053</name>
</gene>
<evidence type="ECO:0000256" key="3">
    <source>
        <dbReference type="ARBA" id="ARBA00022691"/>
    </source>
</evidence>
<keyword evidence="1" id="KW-0489">Methyltransferase</keyword>
<protein>
    <recommendedName>
        <fullName evidence="4">O-methyltransferase C-terminal domain-containing protein</fullName>
    </recommendedName>
</protein>
<dbReference type="GO" id="GO:0008171">
    <property type="term" value="F:O-methyltransferase activity"/>
    <property type="evidence" value="ECO:0007669"/>
    <property type="project" value="InterPro"/>
</dbReference>
<dbReference type="PANTHER" id="PTHR11746">
    <property type="entry name" value="O-METHYLTRANSFERASE"/>
    <property type="match status" value="1"/>
</dbReference>
<proteinExistence type="predicted"/>
<feature type="domain" description="O-methyltransferase C-terminal" evidence="4">
    <location>
        <begin position="2"/>
        <end position="116"/>
    </location>
</feature>
<dbReference type="InterPro" id="IPR001077">
    <property type="entry name" value="COMT_C"/>
</dbReference>
<organism evidence="5 6">
    <name type="scientific">Lithocarpus litseifolius</name>
    <dbReference type="NCBI Taxonomy" id="425828"/>
    <lineage>
        <taxon>Eukaryota</taxon>
        <taxon>Viridiplantae</taxon>
        <taxon>Streptophyta</taxon>
        <taxon>Embryophyta</taxon>
        <taxon>Tracheophyta</taxon>
        <taxon>Spermatophyta</taxon>
        <taxon>Magnoliopsida</taxon>
        <taxon>eudicotyledons</taxon>
        <taxon>Gunneridae</taxon>
        <taxon>Pentapetalae</taxon>
        <taxon>rosids</taxon>
        <taxon>fabids</taxon>
        <taxon>Fagales</taxon>
        <taxon>Fagaceae</taxon>
        <taxon>Lithocarpus</taxon>
    </lineage>
</organism>
<dbReference type="SUPFAM" id="SSF53335">
    <property type="entry name" value="S-adenosyl-L-methionine-dependent methyltransferases"/>
    <property type="match status" value="1"/>
</dbReference>
<comment type="caution">
    <text evidence="5">The sequence shown here is derived from an EMBL/GenBank/DDBJ whole genome shotgun (WGS) entry which is preliminary data.</text>
</comment>
<reference evidence="5 6" key="1">
    <citation type="submission" date="2024-01" db="EMBL/GenBank/DDBJ databases">
        <title>A telomere-to-telomere, gap-free genome of sweet tea (Lithocarpus litseifolius).</title>
        <authorList>
            <person name="Zhou J."/>
        </authorList>
    </citation>
    <scope>NUCLEOTIDE SEQUENCE [LARGE SCALE GENOMIC DNA]</scope>
    <source>
        <strain evidence="5">Zhou-2022a</strain>
        <tissue evidence="5">Leaf</tissue>
    </source>
</reference>
<dbReference type="Proteomes" id="UP001459277">
    <property type="component" value="Unassembled WGS sequence"/>
</dbReference>
<evidence type="ECO:0000256" key="1">
    <source>
        <dbReference type="ARBA" id="ARBA00022603"/>
    </source>
</evidence>
<dbReference type="Pfam" id="PF00891">
    <property type="entry name" value="Methyltransf_2"/>
    <property type="match status" value="1"/>
</dbReference>
<keyword evidence="6" id="KW-1185">Reference proteome</keyword>
<dbReference type="AlphaFoldDB" id="A0AAW2DH20"/>
<dbReference type="InterPro" id="IPR016461">
    <property type="entry name" value="COMT-like"/>
</dbReference>
<evidence type="ECO:0000313" key="6">
    <source>
        <dbReference type="Proteomes" id="UP001459277"/>
    </source>
</evidence>
<accession>A0AAW2DH20</accession>
<keyword evidence="3" id="KW-0949">S-adenosyl-L-methionine</keyword>
<evidence type="ECO:0000256" key="2">
    <source>
        <dbReference type="ARBA" id="ARBA00022679"/>
    </source>
</evidence>
<name>A0AAW2DH20_9ROSI</name>
<evidence type="ECO:0000313" key="5">
    <source>
        <dbReference type="EMBL" id="KAL0009945.1"/>
    </source>
</evidence>
<dbReference type="Gene3D" id="3.40.50.150">
    <property type="entry name" value="Vaccinia Virus protein VP39"/>
    <property type="match status" value="1"/>
</dbReference>
<keyword evidence="2" id="KW-0808">Transferase</keyword>
<sequence>MIIFKYPTIKGVNFDLVSVIEKSPSYPGIEHIAGDMFVSIPKGDAIFMKVLKNCYEALLDKGKVIALDMVILEASATTGDDKSLFQLYLFLINTNPERKERTDREFESLAKEVGFSGIQDLWNSTKIYNI</sequence>
<dbReference type="PROSITE" id="PS51683">
    <property type="entry name" value="SAM_OMT_II"/>
    <property type="match status" value="1"/>
</dbReference>